<dbReference type="PROSITE" id="PS51462">
    <property type="entry name" value="NUDIX"/>
    <property type="match status" value="1"/>
</dbReference>
<evidence type="ECO:0000256" key="10">
    <source>
        <dbReference type="ARBA" id="ARBA00035861"/>
    </source>
</evidence>
<evidence type="ECO:0000256" key="14">
    <source>
        <dbReference type="ARBA" id="ARBA00041592"/>
    </source>
</evidence>
<dbReference type="InterPro" id="IPR020084">
    <property type="entry name" value="NUDIX_hydrolase_CS"/>
</dbReference>
<dbReference type="PROSITE" id="PS00893">
    <property type="entry name" value="NUDIX_BOX"/>
    <property type="match status" value="1"/>
</dbReference>
<protein>
    <recommendedName>
        <fullName evidence="13">8-oxo-dGTP diphosphatase</fullName>
        <ecNumber evidence="12">3.6.1.55</ecNumber>
    </recommendedName>
    <alternativeName>
        <fullName evidence="16">7,8-dihydro-8-oxoguanine-triphosphatase</fullName>
    </alternativeName>
    <alternativeName>
        <fullName evidence="15">Mutator protein MutT</fullName>
    </alternativeName>
    <alternativeName>
        <fullName evidence="14">dGTP pyrophosphohydrolase</fullName>
    </alternativeName>
</protein>
<dbReference type="GO" id="GO:0006281">
    <property type="term" value="P:DNA repair"/>
    <property type="evidence" value="ECO:0007669"/>
    <property type="project" value="UniProtKB-KW"/>
</dbReference>
<dbReference type="InterPro" id="IPR047127">
    <property type="entry name" value="MutT-like"/>
</dbReference>
<proteinExistence type="inferred from homology"/>
<dbReference type="InterPro" id="IPR000086">
    <property type="entry name" value="NUDIX_hydrolase_dom"/>
</dbReference>
<evidence type="ECO:0000256" key="7">
    <source>
        <dbReference type="ARBA" id="ARBA00022801"/>
    </source>
</evidence>
<dbReference type="Gene3D" id="3.90.79.10">
    <property type="entry name" value="Nucleoside Triphosphate Pyrophosphohydrolase"/>
    <property type="match status" value="1"/>
</dbReference>
<comment type="catalytic activity">
    <reaction evidence="11">
        <text>8-oxo-GTP + H2O = 8-oxo-GMP + diphosphate + H(+)</text>
        <dbReference type="Rhea" id="RHEA:67616"/>
        <dbReference type="ChEBI" id="CHEBI:15377"/>
        <dbReference type="ChEBI" id="CHEBI:15378"/>
        <dbReference type="ChEBI" id="CHEBI:33019"/>
        <dbReference type="ChEBI" id="CHEBI:143553"/>
        <dbReference type="ChEBI" id="CHEBI:145694"/>
    </reaction>
</comment>
<name>A0A5C5VAH3_9BACT</name>
<evidence type="ECO:0000256" key="9">
    <source>
        <dbReference type="ARBA" id="ARBA00023204"/>
    </source>
</evidence>
<sequence length="157" mass="17815">MTSHPYNRQTPSVRRKAAVAVIVRQRRLLVIRRSQNVPAPGKLCFPGGGIQPNESEQEAVVREIAEEIGVSCFPQQKIWHSQTSWGTDVAWWAAEIAEDAQIEINLDEVAEYFWLRPAELHAHVDLLPSNHEFLSAWKAQTFTIADFSDPFARHADD</sequence>
<feature type="domain" description="Nudix hydrolase" evidence="17">
    <location>
        <begin position="13"/>
        <end position="140"/>
    </location>
</feature>
<dbReference type="RefSeq" id="WP_186767588.1">
    <property type="nucleotide sequence ID" value="NZ_SJPF01000002.1"/>
</dbReference>
<comment type="cofactor">
    <cofactor evidence="1">
        <name>Mg(2+)</name>
        <dbReference type="ChEBI" id="CHEBI:18420"/>
    </cofactor>
</comment>
<keyword evidence="7 18" id="KW-0378">Hydrolase</keyword>
<evidence type="ECO:0000313" key="19">
    <source>
        <dbReference type="Proteomes" id="UP000318878"/>
    </source>
</evidence>
<dbReference type="GO" id="GO:0046872">
    <property type="term" value="F:metal ion binding"/>
    <property type="evidence" value="ECO:0007669"/>
    <property type="project" value="UniProtKB-KW"/>
</dbReference>
<reference evidence="18 19" key="1">
    <citation type="submission" date="2019-02" db="EMBL/GenBank/DDBJ databases">
        <title>Deep-cultivation of Planctomycetes and their phenomic and genomic characterization uncovers novel biology.</title>
        <authorList>
            <person name="Wiegand S."/>
            <person name="Jogler M."/>
            <person name="Boedeker C."/>
            <person name="Pinto D."/>
            <person name="Vollmers J."/>
            <person name="Rivas-Marin E."/>
            <person name="Kohn T."/>
            <person name="Peeters S.H."/>
            <person name="Heuer A."/>
            <person name="Rast P."/>
            <person name="Oberbeckmann S."/>
            <person name="Bunk B."/>
            <person name="Jeske O."/>
            <person name="Meyerdierks A."/>
            <person name="Storesund J.E."/>
            <person name="Kallscheuer N."/>
            <person name="Luecker S."/>
            <person name="Lage O.M."/>
            <person name="Pohl T."/>
            <person name="Merkel B.J."/>
            <person name="Hornburger P."/>
            <person name="Mueller R.-W."/>
            <person name="Bruemmer F."/>
            <person name="Labrenz M."/>
            <person name="Spormann A.M."/>
            <person name="Op Den Camp H."/>
            <person name="Overmann J."/>
            <person name="Amann R."/>
            <person name="Jetten M.S.M."/>
            <person name="Mascher T."/>
            <person name="Medema M.H."/>
            <person name="Devos D.P."/>
            <person name="Kaster A.-K."/>
            <person name="Ovreas L."/>
            <person name="Rohde M."/>
            <person name="Galperin M.Y."/>
            <person name="Jogler C."/>
        </authorList>
    </citation>
    <scope>NUCLEOTIDE SEQUENCE [LARGE SCALE GENOMIC DNA]</scope>
    <source>
        <strain evidence="18 19">Enr8</strain>
    </source>
</reference>
<evidence type="ECO:0000256" key="8">
    <source>
        <dbReference type="ARBA" id="ARBA00022842"/>
    </source>
</evidence>
<dbReference type="SUPFAM" id="SSF55811">
    <property type="entry name" value="Nudix"/>
    <property type="match status" value="1"/>
</dbReference>
<evidence type="ECO:0000256" key="12">
    <source>
        <dbReference type="ARBA" id="ARBA00038905"/>
    </source>
</evidence>
<keyword evidence="6" id="KW-0227">DNA damage</keyword>
<evidence type="ECO:0000256" key="6">
    <source>
        <dbReference type="ARBA" id="ARBA00022763"/>
    </source>
</evidence>
<dbReference type="Proteomes" id="UP000318878">
    <property type="component" value="Unassembled WGS sequence"/>
</dbReference>
<evidence type="ECO:0000256" key="16">
    <source>
        <dbReference type="ARBA" id="ARBA00042798"/>
    </source>
</evidence>
<dbReference type="InterPro" id="IPR015797">
    <property type="entry name" value="NUDIX_hydrolase-like_dom_sf"/>
</dbReference>
<dbReference type="GO" id="GO:0044716">
    <property type="term" value="F:8-oxo-GDP phosphatase activity"/>
    <property type="evidence" value="ECO:0007669"/>
    <property type="project" value="TreeGrafter"/>
</dbReference>
<keyword evidence="19" id="KW-1185">Reference proteome</keyword>
<evidence type="ECO:0000256" key="4">
    <source>
        <dbReference type="ARBA" id="ARBA00022705"/>
    </source>
</evidence>
<evidence type="ECO:0000313" key="18">
    <source>
        <dbReference type="EMBL" id="TWT34927.1"/>
    </source>
</evidence>
<comment type="similarity">
    <text evidence="2">Belongs to the Nudix hydrolase family.</text>
</comment>
<keyword evidence="3" id="KW-0515">Mutator protein</keyword>
<keyword evidence="8" id="KW-0460">Magnesium</keyword>
<dbReference type="PANTHER" id="PTHR47707">
    <property type="entry name" value="8-OXO-DGTP DIPHOSPHATASE"/>
    <property type="match status" value="1"/>
</dbReference>
<evidence type="ECO:0000256" key="5">
    <source>
        <dbReference type="ARBA" id="ARBA00022723"/>
    </source>
</evidence>
<evidence type="ECO:0000256" key="11">
    <source>
        <dbReference type="ARBA" id="ARBA00036904"/>
    </source>
</evidence>
<comment type="caution">
    <text evidence="18">The sequence shown here is derived from an EMBL/GenBank/DDBJ whole genome shotgun (WGS) entry which is preliminary data.</text>
</comment>
<evidence type="ECO:0000256" key="13">
    <source>
        <dbReference type="ARBA" id="ARBA00040794"/>
    </source>
</evidence>
<comment type="catalytic activity">
    <reaction evidence="10">
        <text>8-oxo-dGTP + H2O = 8-oxo-dGMP + diphosphate + H(+)</text>
        <dbReference type="Rhea" id="RHEA:31575"/>
        <dbReference type="ChEBI" id="CHEBI:15377"/>
        <dbReference type="ChEBI" id="CHEBI:15378"/>
        <dbReference type="ChEBI" id="CHEBI:33019"/>
        <dbReference type="ChEBI" id="CHEBI:63224"/>
        <dbReference type="ChEBI" id="CHEBI:77896"/>
        <dbReference type="EC" id="3.6.1.55"/>
    </reaction>
</comment>
<dbReference type="GO" id="GO:0035539">
    <property type="term" value="F:8-oxo-7,8-dihydrodeoxyguanosine triphosphate pyrophosphatase activity"/>
    <property type="evidence" value="ECO:0007669"/>
    <property type="project" value="UniProtKB-EC"/>
</dbReference>
<evidence type="ECO:0000256" key="15">
    <source>
        <dbReference type="ARBA" id="ARBA00041979"/>
    </source>
</evidence>
<keyword evidence="5" id="KW-0479">Metal-binding</keyword>
<dbReference type="AlphaFoldDB" id="A0A5C5VAH3"/>
<evidence type="ECO:0000256" key="3">
    <source>
        <dbReference type="ARBA" id="ARBA00022457"/>
    </source>
</evidence>
<dbReference type="EMBL" id="SJPF01000002">
    <property type="protein sequence ID" value="TWT34927.1"/>
    <property type="molecule type" value="Genomic_DNA"/>
</dbReference>
<accession>A0A5C5VAH3</accession>
<dbReference type="GO" id="GO:0044715">
    <property type="term" value="F:8-oxo-dGDP phosphatase activity"/>
    <property type="evidence" value="ECO:0007669"/>
    <property type="project" value="TreeGrafter"/>
</dbReference>
<keyword evidence="9" id="KW-0234">DNA repair</keyword>
<dbReference type="PANTHER" id="PTHR47707:SF1">
    <property type="entry name" value="NUDIX HYDROLASE FAMILY PROTEIN"/>
    <property type="match status" value="1"/>
</dbReference>
<evidence type="ECO:0000259" key="17">
    <source>
        <dbReference type="PROSITE" id="PS51462"/>
    </source>
</evidence>
<organism evidence="18 19">
    <name type="scientific">Blastopirellula retiformator</name>
    <dbReference type="NCBI Taxonomy" id="2527970"/>
    <lineage>
        <taxon>Bacteria</taxon>
        <taxon>Pseudomonadati</taxon>
        <taxon>Planctomycetota</taxon>
        <taxon>Planctomycetia</taxon>
        <taxon>Pirellulales</taxon>
        <taxon>Pirellulaceae</taxon>
        <taxon>Blastopirellula</taxon>
    </lineage>
</organism>
<dbReference type="EC" id="3.6.1.55" evidence="12"/>
<evidence type="ECO:0000256" key="1">
    <source>
        <dbReference type="ARBA" id="ARBA00001946"/>
    </source>
</evidence>
<keyword evidence="4" id="KW-0235">DNA replication</keyword>
<dbReference type="GO" id="GO:0008413">
    <property type="term" value="F:8-oxo-7,8-dihydroguanosine triphosphate pyrophosphatase activity"/>
    <property type="evidence" value="ECO:0007669"/>
    <property type="project" value="TreeGrafter"/>
</dbReference>
<dbReference type="Pfam" id="PF00293">
    <property type="entry name" value="NUDIX"/>
    <property type="match status" value="1"/>
</dbReference>
<gene>
    <name evidence="18" type="ORF">Enr8_23430</name>
</gene>
<evidence type="ECO:0000256" key="2">
    <source>
        <dbReference type="ARBA" id="ARBA00005582"/>
    </source>
</evidence>
<dbReference type="GO" id="GO:0006260">
    <property type="term" value="P:DNA replication"/>
    <property type="evidence" value="ECO:0007669"/>
    <property type="project" value="UniProtKB-KW"/>
</dbReference>